<dbReference type="InterPro" id="IPR032245">
    <property type="entry name" value="RMI2"/>
</dbReference>
<dbReference type="Gene3D" id="2.40.50.140">
    <property type="entry name" value="Nucleic acid-binding proteins"/>
    <property type="match status" value="1"/>
</dbReference>
<dbReference type="InParanoid" id="A0A5K4F589"/>
<dbReference type="SUPFAM" id="SSF50249">
    <property type="entry name" value="Nucleic acid-binding proteins"/>
    <property type="match status" value="1"/>
</dbReference>
<dbReference type="InterPro" id="IPR012340">
    <property type="entry name" value="NA-bd_OB-fold"/>
</dbReference>
<keyword evidence="1" id="KW-1185">Reference proteome</keyword>
<reference evidence="2" key="2">
    <citation type="submission" date="2019-11" db="UniProtKB">
        <authorList>
            <consortium name="WormBaseParasite"/>
        </authorList>
    </citation>
    <scope>IDENTIFICATION</scope>
    <source>
        <strain evidence="2">Puerto Rican</strain>
    </source>
</reference>
<organism evidence="1 2">
    <name type="scientific">Schistosoma mansoni</name>
    <name type="common">Blood fluke</name>
    <dbReference type="NCBI Taxonomy" id="6183"/>
    <lineage>
        <taxon>Eukaryota</taxon>
        <taxon>Metazoa</taxon>
        <taxon>Spiralia</taxon>
        <taxon>Lophotrochozoa</taxon>
        <taxon>Platyhelminthes</taxon>
        <taxon>Trematoda</taxon>
        <taxon>Digenea</taxon>
        <taxon>Strigeidida</taxon>
        <taxon>Schistosomatoidea</taxon>
        <taxon>Schistosomatidae</taxon>
        <taxon>Schistosoma</taxon>
    </lineage>
</organism>
<dbReference type="WBParaSite" id="Smp_319730.1">
    <property type="protein sequence ID" value="Smp_319730.1"/>
    <property type="gene ID" value="Smp_319730"/>
</dbReference>
<evidence type="ECO:0000313" key="2">
    <source>
        <dbReference type="WBParaSite" id="Smp_319730.1"/>
    </source>
</evidence>
<dbReference type="Pfam" id="PF16100">
    <property type="entry name" value="RMI2"/>
    <property type="match status" value="1"/>
</dbReference>
<dbReference type="Proteomes" id="UP000008854">
    <property type="component" value="Unassembled WGS sequence"/>
</dbReference>
<protein>
    <submittedName>
        <fullName evidence="2">CST complex subunit STN1</fullName>
    </submittedName>
</protein>
<reference evidence="1" key="1">
    <citation type="journal article" date="2012" name="PLoS Negl. Trop. Dis.">
        <title>A systematically improved high quality genome and transcriptome of the human blood fluke Schistosoma mansoni.</title>
        <authorList>
            <person name="Protasio A.V."/>
            <person name="Tsai I.J."/>
            <person name="Babbage A."/>
            <person name="Nichol S."/>
            <person name="Hunt M."/>
            <person name="Aslett M.A."/>
            <person name="De Silva N."/>
            <person name="Velarde G.S."/>
            <person name="Anderson T.J."/>
            <person name="Clark R.C."/>
            <person name="Davidson C."/>
            <person name="Dillon G.P."/>
            <person name="Holroyd N.E."/>
            <person name="LoVerde P.T."/>
            <person name="Lloyd C."/>
            <person name="McQuillan J."/>
            <person name="Oliveira G."/>
            <person name="Otto T.D."/>
            <person name="Parker-Manuel S.J."/>
            <person name="Quail M.A."/>
            <person name="Wilson R.A."/>
            <person name="Zerlotini A."/>
            <person name="Dunne D.W."/>
            <person name="Berriman M."/>
        </authorList>
    </citation>
    <scope>NUCLEOTIDE SEQUENCE [LARGE SCALE GENOMIC DNA]</scope>
    <source>
        <strain evidence="1">Puerto Rican</strain>
    </source>
</reference>
<sequence length="192" mass="22062">MPSSNLDAPPLMRKLLIGQLFHNTDKLPIYNSIRQIWEMNFLDNNNNSVLKKLSWCMLWLQGRITKHYQSTTTNNNSNNFILDDGTGELLIIYELDKSQPVNYKVNIGDYVAVIGKLVQPNKDDNDDKDQLLNCWHILAKSVTHLTDQITQQYKCELFTSSSSSSSSQKVMSNSSFYELSWPLEVIDMTYSV</sequence>
<dbReference type="AlphaFoldDB" id="A0A5K4F589"/>
<name>A0A5K4F589_SCHMA</name>
<evidence type="ECO:0000313" key="1">
    <source>
        <dbReference type="Proteomes" id="UP000008854"/>
    </source>
</evidence>
<accession>A0A5K4F589</accession>
<proteinExistence type="predicted"/>